<evidence type="ECO:0000313" key="4">
    <source>
        <dbReference type="Proteomes" id="UP001366166"/>
    </source>
</evidence>
<feature type="domain" description="Nucleoside transporter/FeoB GTPase Gate" evidence="2">
    <location>
        <begin position="33"/>
        <end position="121"/>
    </location>
</feature>
<accession>A0AAU9EI58</accession>
<dbReference type="RefSeq" id="WP_338603023.1">
    <property type="nucleotide sequence ID" value="NZ_AP028679.1"/>
</dbReference>
<feature type="transmembrane region" description="Helical" evidence="1">
    <location>
        <begin position="104"/>
        <end position="125"/>
    </location>
</feature>
<evidence type="ECO:0000313" key="3">
    <source>
        <dbReference type="EMBL" id="BEQ16748.1"/>
    </source>
</evidence>
<evidence type="ECO:0000256" key="1">
    <source>
        <dbReference type="SAM" id="Phobius"/>
    </source>
</evidence>
<feature type="transmembrane region" description="Helical" evidence="1">
    <location>
        <begin position="29"/>
        <end position="53"/>
    </location>
</feature>
<dbReference type="KEGG" id="dmp:FAK_38140"/>
<dbReference type="Proteomes" id="UP001366166">
    <property type="component" value="Chromosome"/>
</dbReference>
<keyword evidence="4" id="KW-1185">Reference proteome</keyword>
<proteinExistence type="predicted"/>
<sequence>MSAEHAASAPPGPPWRLALGRSWERGRKFLWFLLINILPLYLASDLLVASGALAKISGFLAPVMNLWGLPPEAAAVLVAGMLVNLYAATAVAAPLALSWQQVSVLGLILGIAHSLIIEAVVVRQLTPRYHALTLLRVVLGLGAGWLLALALC</sequence>
<name>A0AAU9EI58_9BACT</name>
<keyword evidence="1" id="KW-1133">Transmembrane helix</keyword>
<feature type="transmembrane region" description="Helical" evidence="1">
    <location>
        <begin position="73"/>
        <end position="97"/>
    </location>
</feature>
<feature type="transmembrane region" description="Helical" evidence="1">
    <location>
        <begin position="131"/>
        <end position="151"/>
    </location>
</feature>
<keyword evidence="1" id="KW-0472">Membrane</keyword>
<keyword evidence="1" id="KW-0812">Transmembrane</keyword>
<dbReference type="EMBL" id="AP028679">
    <property type="protein sequence ID" value="BEQ16748.1"/>
    <property type="molecule type" value="Genomic_DNA"/>
</dbReference>
<dbReference type="Pfam" id="PF07670">
    <property type="entry name" value="Gate"/>
    <property type="match status" value="1"/>
</dbReference>
<dbReference type="AlphaFoldDB" id="A0AAU9EI58"/>
<gene>
    <name evidence="3" type="ORF">FAK_38140</name>
</gene>
<reference evidence="4" key="1">
    <citation type="journal article" date="2023" name="Arch. Microbiol.">
        <title>Desulfoferula mesophilus gen. nov. sp. nov., a mesophilic sulfate-reducing bacterium isolated from a brackish lake sediment.</title>
        <authorList>
            <person name="Watanabe T."/>
            <person name="Yabe T."/>
            <person name="Tsuji J.M."/>
            <person name="Fukui M."/>
        </authorList>
    </citation>
    <scope>NUCLEOTIDE SEQUENCE [LARGE SCALE GENOMIC DNA]</scope>
    <source>
        <strain evidence="4">12FAK</strain>
    </source>
</reference>
<organism evidence="3 4">
    <name type="scientific">Desulfoferula mesophila</name>
    <dbReference type="NCBI Taxonomy" id="3058419"/>
    <lineage>
        <taxon>Bacteria</taxon>
        <taxon>Pseudomonadati</taxon>
        <taxon>Thermodesulfobacteriota</taxon>
        <taxon>Desulfarculia</taxon>
        <taxon>Desulfarculales</taxon>
        <taxon>Desulfarculaceae</taxon>
        <taxon>Desulfoferula</taxon>
    </lineage>
</organism>
<dbReference type="InterPro" id="IPR011642">
    <property type="entry name" value="Gate_dom"/>
</dbReference>
<evidence type="ECO:0000259" key="2">
    <source>
        <dbReference type="Pfam" id="PF07670"/>
    </source>
</evidence>
<protein>
    <recommendedName>
        <fullName evidence="2">Nucleoside transporter/FeoB GTPase Gate domain-containing protein</fullName>
    </recommendedName>
</protein>